<keyword evidence="2" id="KW-0805">Transcription regulation</keyword>
<dbReference type="AlphaFoldDB" id="A0A5C6CVB5"/>
<evidence type="ECO:0000256" key="4">
    <source>
        <dbReference type="ARBA" id="ARBA00023163"/>
    </source>
</evidence>
<dbReference type="InterPro" id="IPR007627">
    <property type="entry name" value="RNA_pol_sigma70_r2"/>
</dbReference>
<dbReference type="InterPro" id="IPR014331">
    <property type="entry name" value="RNA_pol_sigma70_ECF_RHOBA"/>
</dbReference>
<evidence type="ECO:0000259" key="5">
    <source>
        <dbReference type="Pfam" id="PF04542"/>
    </source>
</evidence>
<dbReference type="NCBIfam" id="TIGR02937">
    <property type="entry name" value="sigma70-ECF"/>
    <property type="match status" value="1"/>
</dbReference>
<dbReference type="RefSeq" id="WP_197530622.1">
    <property type="nucleotide sequence ID" value="NZ_SJPS01000003.1"/>
</dbReference>
<dbReference type="InterPro" id="IPR014284">
    <property type="entry name" value="RNA_pol_sigma-70_dom"/>
</dbReference>
<dbReference type="InterPro" id="IPR036388">
    <property type="entry name" value="WH-like_DNA-bd_sf"/>
</dbReference>
<keyword evidence="3" id="KW-0731">Sigma factor</keyword>
<organism evidence="6 7">
    <name type="scientific">Bythopirellula polymerisocia</name>
    <dbReference type="NCBI Taxonomy" id="2528003"/>
    <lineage>
        <taxon>Bacteria</taxon>
        <taxon>Pseudomonadati</taxon>
        <taxon>Planctomycetota</taxon>
        <taxon>Planctomycetia</taxon>
        <taxon>Pirellulales</taxon>
        <taxon>Lacipirellulaceae</taxon>
        <taxon>Bythopirellula</taxon>
    </lineage>
</organism>
<dbReference type="InterPro" id="IPR013325">
    <property type="entry name" value="RNA_pol_sigma_r2"/>
</dbReference>
<accession>A0A5C6CVB5</accession>
<comment type="similarity">
    <text evidence="1">Belongs to the sigma-70 factor family. ECF subfamily.</text>
</comment>
<evidence type="ECO:0000313" key="7">
    <source>
        <dbReference type="Proteomes" id="UP000318437"/>
    </source>
</evidence>
<dbReference type="InterPro" id="IPR039425">
    <property type="entry name" value="RNA_pol_sigma-70-like"/>
</dbReference>
<dbReference type="Pfam" id="PF04542">
    <property type="entry name" value="Sigma70_r2"/>
    <property type="match status" value="1"/>
</dbReference>
<evidence type="ECO:0000256" key="3">
    <source>
        <dbReference type="ARBA" id="ARBA00023082"/>
    </source>
</evidence>
<sequence length="192" mass="22545">MPDSQPEFDHTNENIATPADRRRDAFARLFAKHDRWLYAYLVTLLGNTAHAEEVFQEVCVILWREYEKFELGTDFVKWVAVIAHNQVRRFRRQSKRVGFQVNEVAFDLLASEAVERVDLFDCRRDALRRCLSKLSPSDRSLVQQCYEEDKVNFKATAQKLGRPENTVYKALNRIRRVLYECINRTLVSEGLT</sequence>
<dbReference type="PANTHER" id="PTHR43133">
    <property type="entry name" value="RNA POLYMERASE ECF-TYPE SIGMA FACTO"/>
    <property type="match status" value="1"/>
</dbReference>
<dbReference type="SUPFAM" id="SSF88946">
    <property type="entry name" value="Sigma2 domain of RNA polymerase sigma factors"/>
    <property type="match status" value="1"/>
</dbReference>
<dbReference type="PANTHER" id="PTHR43133:SF51">
    <property type="entry name" value="RNA POLYMERASE SIGMA FACTOR"/>
    <property type="match status" value="1"/>
</dbReference>
<dbReference type="InterPro" id="IPR013324">
    <property type="entry name" value="RNA_pol_sigma_r3/r4-like"/>
</dbReference>
<dbReference type="Proteomes" id="UP000318437">
    <property type="component" value="Unassembled WGS sequence"/>
</dbReference>
<dbReference type="GO" id="GO:0016987">
    <property type="term" value="F:sigma factor activity"/>
    <property type="evidence" value="ECO:0007669"/>
    <property type="project" value="UniProtKB-KW"/>
</dbReference>
<evidence type="ECO:0000256" key="2">
    <source>
        <dbReference type="ARBA" id="ARBA00023015"/>
    </source>
</evidence>
<comment type="caution">
    <text evidence="6">The sequence shown here is derived from an EMBL/GenBank/DDBJ whole genome shotgun (WGS) entry which is preliminary data.</text>
</comment>
<evidence type="ECO:0000256" key="1">
    <source>
        <dbReference type="ARBA" id="ARBA00010641"/>
    </source>
</evidence>
<dbReference type="GO" id="GO:0006352">
    <property type="term" value="P:DNA-templated transcription initiation"/>
    <property type="evidence" value="ECO:0007669"/>
    <property type="project" value="InterPro"/>
</dbReference>
<feature type="domain" description="RNA polymerase sigma-70 region 2" evidence="5">
    <location>
        <begin position="29"/>
        <end position="96"/>
    </location>
</feature>
<dbReference type="Gene3D" id="1.10.1740.10">
    <property type="match status" value="1"/>
</dbReference>
<evidence type="ECO:0000313" key="6">
    <source>
        <dbReference type="EMBL" id="TWU27765.1"/>
    </source>
</evidence>
<keyword evidence="7" id="KW-1185">Reference proteome</keyword>
<protein>
    <submittedName>
        <fullName evidence="6">RNA polymerase sigma factor CarQ</fullName>
    </submittedName>
</protein>
<keyword evidence="4" id="KW-0804">Transcription</keyword>
<proteinExistence type="inferred from homology"/>
<dbReference type="NCBIfam" id="TIGR02989">
    <property type="entry name" value="Sig-70_gvs1"/>
    <property type="match status" value="1"/>
</dbReference>
<dbReference type="EMBL" id="SJPS01000003">
    <property type="protein sequence ID" value="TWU27765.1"/>
    <property type="molecule type" value="Genomic_DNA"/>
</dbReference>
<gene>
    <name evidence="6" type="primary">carQ</name>
    <name evidence="6" type="ORF">Pla144_25420</name>
</gene>
<dbReference type="SUPFAM" id="SSF88659">
    <property type="entry name" value="Sigma3 and sigma4 domains of RNA polymerase sigma factors"/>
    <property type="match status" value="1"/>
</dbReference>
<dbReference type="Gene3D" id="1.10.10.10">
    <property type="entry name" value="Winged helix-like DNA-binding domain superfamily/Winged helix DNA-binding domain"/>
    <property type="match status" value="1"/>
</dbReference>
<reference evidence="6 7" key="1">
    <citation type="submission" date="2019-02" db="EMBL/GenBank/DDBJ databases">
        <title>Deep-cultivation of Planctomycetes and their phenomic and genomic characterization uncovers novel biology.</title>
        <authorList>
            <person name="Wiegand S."/>
            <person name="Jogler M."/>
            <person name="Boedeker C."/>
            <person name="Pinto D."/>
            <person name="Vollmers J."/>
            <person name="Rivas-Marin E."/>
            <person name="Kohn T."/>
            <person name="Peeters S.H."/>
            <person name="Heuer A."/>
            <person name="Rast P."/>
            <person name="Oberbeckmann S."/>
            <person name="Bunk B."/>
            <person name="Jeske O."/>
            <person name="Meyerdierks A."/>
            <person name="Storesund J.E."/>
            <person name="Kallscheuer N."/>
            <person name="Luecker S."/>
            <person name="Lage O.M."/>
            <person name="Pohl T."/>
            <person name="Merkel B.J."/>
            <person name="Hornburger P."/>
            <person name="Mueller R.-W."/>
            <person name="Bruemmer F."/>
            <person name="Labrenz M."/>
            <person name="Spormann A.M."/>
            <person name="Op Den Camp H."/>
            <person name="Overmann J."/>
            <person name="Amann R."/>
            <person name="Jetten M.S.M."/>
            <person name="Mascher T."/>
            <person name="Medema M.H."/>
            <person name="Devos D.P."/>
            <person name="Kaster A.-K."/>
            <person name="Ovreas L."/>
            <person name="Rohde M."/>
            <person name="Galperin M.Y."/>
            <person name="Jogler C."/>
        </authorList>
    </citation>
    <scope>NUCLEOTIDE SEQUENCE [LARGE SCALE GENOMIC DNA]</scope>
    <source>
        <strain evidence="6 7">Pla144</strain>
    </source>
</reference>
<name>A0A5C6CVB5_9BACT</name>